<comment type="caution">
    <text evidence="1">The sequence shown here is derived from an EMBL/GenBank/DDBJ whole genome shotgun (WGS) entry which is preliminary data.</text>
</comment>
<keyword evidence="2" id="KW-1185">Reference proteome</keyword>
<reference evidence="2" key="1">
    <citation type="journal article" date="2019" name="Int. J. Syst. Evol. Microbiol.">
        <title>The Global Catalogue of Microorganisms (GCM) 10K type strain sequencing project: providing services to taxonomists for standard genome sequencing and annotation.</title>
        <authorList>
            <consortium name="The Broad Institute Genomics Platform"/>
            <consortium name="The Broad Institute Genome Sequencing Center for Infectious Disease"/>
            <person name="Wu L."/>
            <person name="Ma J."/>
        </authorList>
    </citation>
    <scope>NUCLEOTIDE SEQUENCE [LARGE SCALE GENOMIC DNA]</scope>
    <source>
        <strain evidence="2">JCM 9918</strain>
    </source>
</reference>
<name>A0ABW1BFK5_9ACTN</name>
<protein>
    <submittedName>
        <fullName evidence="1">Uncharacterized protein</fullName>
    </submittedName>
</protein>
<proteinExistence type="predicted"/>
<dbReference type="RefSeq" id="WP_272171501.1">
    <property type="nucleotide sequence ID" value="NZ_JAQOSL010000031.1"/>
</dbReference>
<organism evidence="1 2">
    <name type="scientific">Streptomyces heilongjiangensis</name>
    <dbReference type="NCBI Taxonomy" id="945052"/>
    <lineage>
        <taxon>Bacteria</taxon>
        <taxon>Bacillati</taxon>
        <taxon>Actinomycetota</taxon>
        <taxon>Actinomycetes</taxon>
        <taxon>Kitasatosporales</taxon>
        <taxon>Streptomycetaceae</taxon>
        <taxon>Streptomyces</taxon>
    </lineage>
</organism>
<accession>A0ABW1BFK5</accession>
<dbReference type="Proteomes" id="UP001596112">
    <property type="component" value="Unassembled WGS sequence"/>
</dbReference>
<evidence type="ECO:0000313" key="2">
    <source>
        <dbReference type="Proteomes" id="UP001596112"/>
    </source>
</evidence>
<gene>
    <name evidence="1" type="ORF">ACFQGO_29855</name>
</gene>
<dbReference type="EMBL" id="JBHSNZ010000026">
    <property type="protein sequence ID" value="MFC5811661.1"/>
    <property type="molecule type" value="Genomic_DNA"/>
</dbReference>
<sequence length="40" mass="4368">MRERCVDAHEVELEPLPLKEEDVLAGRPAAAARTLGDLVP</sequence>
<evidence type="ECO:0000313" key="1">
    <source>
        <dbReference type="EMBL" id="MFC5811661.1"/>
    </source>
</evidence>